<reference evidence="11" key="2">
    <citation type="submission" date="2025-08" db="UniProtKB">
        <authorList>
            <consortium name="Ensembl"/>
        </authorList>
    </citation>
    <scope>IDENTIFICATION</scope>
</reference>
<dbReference type="EMBL" id="AJFE02109846">
    <property type="status" value="NOT_ANNOTATED_CDS"/>
    <property type="molecule type" value="Genomic_DNA"/>
</dbReference>
<dbReference type="GO" id="GO:0005524">
    <property type="term" value="F:ATP binding"/>
    <property type="evidence" value="ECO:0007669"/>
    <property type="project" value="UniProtKB-KW"/>
</dbReference>
<dbReference type="PROSITE" id="PS51195">
    <property type="entry name" value="Q_MOTIF"/>
    <property type="match status" value="1"/>
</dbReference>
<keyword evidence="4 7" id="KW-0347">Helicase</keyword>
<keyword evidence="2 7" id="KW-0547">Nucleotide-binding</keyword>
<dbReference type="InterPro" id="IPR027417">
    <property type="entry name" value="P-loop_NTPase"/>
</dbReference>
<feature type="short sequence motif" description="Q motif" evidence="6">
    <location>
        <begin position="25"/>
        <end position="53"/>
    </location>
</feature>
<dbReference type="InterPro" id="IPR014014">
    <property type="entry name" value="RNA_helicase_DEAD_Q_motif"/>
</dbReference>
<dbReference type="PROSITE" id="PS51194">
    <property type="entry name" value="HELICASE_CTER"/>
    <property type="match status" value="1"/>
</dbReference>
<dbReference type="GO" id="GO:0016787">
    <property type="term" value="F:hydrolase activity"/>
    <property type="evidence" value="ECO:0007669"/>
    <property type="project" value="UniProtKB-KW"/>
</dbReference>
<dbReference type="Pfam" id="PF00270">
    <property type="entry name" value="DEAD"/>
    <property type="match status" value="1"/>
</dbReference>
<evidence type="ECO:0000256" key="6">
    <source>
        <dbReference type="PROSITE-ProRule" id="PRU00552"/>
    </source>
</evidence>
<name>A0A2R9BVC8_PANPA</name>
<evidence type="ECO:0000256" key="2">
    <source>
        <dbReference type="ARBA" id="ARBA00022741"/>
    </source>
</evidence>
<evidence type="ECO:0000256" key="5">
    <source>
        <dbReference type="ARBA" id="ARBA00022840"/>
    </source>
</evidence>
<dbReference type="InterPro" id="IPR000629">
    <property type="entry name" value="RNA-helicase_DEAD-box_CS"/>
</dbReference>
<dbReference type="PROSITE" id="PS51192">
    <property type="entry name" value="HELICASE_ATP_BIND_1"/>
    <property type="match status" value="1"/>
</dbReference>
<dbReference type="GeneTree" id="ENSGT00940000153889"/>
<evidence type="ECO:0000259" key="9">
    <source>
        <dbReference type="PROSITE" id="PS51194"/>
    </source>
</evidence>
<comment type="similarity">
    <text evidence="7">Belongs to the DEAD box helicase family.</text>
</comment>
<dbReference type="SMART" id="SM00490">
    <property type="entry name" value="HELICc"/>
    <property type="match status" value="1"/>
</dbReference>
<dbReference type="CDD" id="cd18787">
    <property type="entry name" value="SF2_C_DEAD"/>
    <property type="match status" value="1"/>
</dbReference>
<dbReference type="Ensembl" id="ENSPPAT00000055283.1">
    <property type="protein sequence ID" value="ENSPPAP00000032415.1"/>
    <property type="gene ID" value="ENSPPAG00000038939.1"/>
</dbReference>
<dbReference type="PANTHER" id="PTHR47958">
    <property type="entry name" value="ATP-DEPENDENT RNA HELICASE DBP3"/>
    <property type="match status" value="1"/>
</dbReference>
<sequence length="361" mass="41239">MSANNGPDGMEPEGVIESNWNEIVDSSDDMNLSESLLRGIYAYGLEKPSAIQQRAILPCIKGYHVIAQAQSGAGKMATFAILILQQIELDLKATQALLLAPTQELAQRLHGCLLSCLYRGHQHAYEAPHIIVGTPGHVFDMLNGRYLSPKYIKMFVMDEADKMLSRGFKDQIYDIFQKLNSNTQVVLLSAAMPSDVLEVTKKFMRDLIRILVTKEELTLEGIRQFYINLEREEWKLDTLFTFINTRRKVDWLTEKMHARDFTVFTMHVIMREFRYGSSRVLITTDLLARGIDVQQVSLVTNYDVPTNRENYIHRIGRGGRFGRKGVAINVVTEEDKRTLRDIEIFYNSSIEEMPLNVADLI</sequence>
<dbReference type="InterPro" id="IPR011545">
    <property type="entry name" value="DEAD/DEAH_box_helicase_dom"/>
</dbReference>
<dbReference type="SMART" id="SM00487">
    <property type="entry name" value="DEXDc"/>
    <property type="match status" value="1"/>
</dbReference>
<dbReference type="EC" id="3.6.4.13" evidence="1"/>
<evidence type="ECO:0000259" key="8">
    <source>
        <dbReference type="PROSITE" id="PS51192"/>
    </source>
</evidence>
<evidence type="ECO:0000256" key="4">
    <source>
        <dbReference type="ARBA" id="ARBA00022806"/>
    </source>
</evidence>
<dbReference type="Proteomes" id="UP000240080">
    <property type="component" value="Chromosome 12"/>
</dbReference>
<dbReference type="Bgee" id="ENSPPAG00000038939">
    <property type="expression patterns" value="Expressed in liver and 1 other cell type or tissue"/>
</dbReference>
<dbReference type="PROSITE" id="PS00039">
    <property type="entry name" value="DEAD_ATP_HELICASE"/>
    <property type="match status" value="1"/>
</dbReference>
<feature type="domain" description="Helicase ATP-binding" evidence="8">
    <location>
        <begin position="56"/>
        <end position="210"/>
    </location>
</feature>
<evidence type="ECO:0000256" key="1">
    <source>
        <dbReference type="ARBA" id="ARBA00012552"/>
    </source>
</evidence>
<accession>A0A2R9BVC8</accession>
<dbReference type="InterPro" id="IPR001650">
    <property type="entry name" value="Helicase_C-like"/>
</dbReference>
<dbReference type="AlphaFoldDB" id="A0A2R9BVC8"/>
<organism evidence="11 12">
    <name type="scientific">Pan paniscus</name>
    <name type="common">Pygmy chimpanzee</name>
    <name type="synonym">Bonobo</name>
    <dbReference type="NCBI Taxonomy" id="9597"/>
    <lineage>
        <taxon>Eukaryota</taxon>
        <taxon>Metazoa</taxon>
        <taxon>Chordata</taxon>
        <taxon>Craniata</taxon>
        <taxon>Vertebrata</taxon>
        <taxon>Euteleostomi</taxon>
        <taxon>Mammalia</taxon>
        <taxon>Eutheria</taxon>
        <taxon>Euarchontoglires</taxon>
        <taxon>Primates</taxon>
        <taxon>Haplorrhini</taxon>
        <taxon>Catarrhini</taxon>
        <taxon>Hominidae</taxon>
        <taxon>Pan</taxon>
    </lineage>
</organism>
<evidence type="ECO:0000256" key="3">
    <source>
        <dbReference type="ARBA" id="ARBA00022801"/>
    </source>
</evidence>
<dbReference type="InterPro" id="IPR014001">
    <property type="entry name" value="Helicase_ATP-bd"/>
</dbReference>
<keyword evidence="5 7" id="KW-0067">ATP-binding</keyword>
<dbReference type="Pfam" id="PF00271">
    <property type="entry name" value="Helicase_C"/>
    <property type="match status" value="1"/>
</dbReference>
<keyword evidence="12" id="KW-1185">Reference proteome</keyword>
<reference evidence="11" key="3">
    <citation type="submission" date="2025-09" db="UniProtKB">
        <authorList>
            <consortium name="Ensembl"/>
        </authorList>
    </citation>
    <scope>IDENTIFICATION</scope>
</reference>
<reference evidence="11 12" key="1">
    <citation type="journal article" date="2012" name="Nature">
        <title>The bonobo genome compared with the chimpanzee and human genomes.</title>
        <authorList>
            <person name="Prufer K."/>
            <person name="Munch K."/>
            <person name="Hellmann I."/>
            <person name="Akagi K."/>
            <person name="Miller J.R."/>
            <person name="Walenz B."/>
            <person name="Koren S."/>
            <person name="Sutton G."/>
            <person name="Kodira C."/>
            <person name="Winer R."/>
            <person name="Knight J.R."/>
            <person name="Mullikin J.C."/>
            <person name="Meader S.J."/>
            <person name="Ponting C.P."/>
            <person name="Lunter G."/>
            <person name="Higashino S."/>
            <person name="Hobolth A."/>
            <person name="Dutheil J."/>
            <person name="Karakoc E."/>
            <person name="Alkan C."/>
            <person name="Sajjadian S."/>
            <person name="Catacchio C.R."/>
            <person name="Ventura M."/>
            <person name="Marques-Bonet T."/>
            <person name="Eichler E.E."/>
            <person name="Andre C."/>
            <person name="Atencia R."/>
            <person name="Mugisha L."/>
            <person name="Junhold J."/>
            <person name="Patterson N."/>
            <person name="Siebauer M."/>
            <person name="Good J.M."/>
            <person name="Fischer A."/>
            <person name="Ptak S.E."/>
            <person name="Lachmann M."/>
            <person name="Symer D.E."/>
            <person name="Mailund T."/>
            <person name="Schierup M.H."/>
            <person name="Andres A.M."/>
            <person name="Kelso J."/>
            <person name="Paabo S."/>
        </authorList>
    </citation>
    <scope>NUCLEOTIDE SEQUENCE [LARGE SCALE GENOMIC DNA]</scope>
</reference>
<dbReference type="GO" id="GO:0003724">
    <property type="term" value="F:RNA helicase activity"/>
    <property type="evidence" value="ECO:0007669"/>
    <property type="project" value="UniProtKB-EC"/>
</dbReference>
<feature type="domain" description="Helicase C-terminal" evidence="9">
    <location>
        <begin position="221"/>
        <end position="361"/>
    </location>
</feature>
<evidence type="ECO:0000259" key="10">
    <source>
        <dbReference type="PROSITE" id="PS51195"/>
    </source>
</evidence>
<dbReference type="Gene3D" id="3.40.50.300">
    <property type="entry name" value="P-loop containing nucleotide triphosphate hydrolases"/>
    <property type="match status" value="2"/>
</dbReference>
<evidence type="ECO:0000313" key="12">
    <source>
        <dbReference type="Proteomes" id="UP000240080"/>
    </source>
</evidence>
<evidence type="ECO:0000256" key="7">
    <source>
        <dbReference type="RuleBase" id="RU000492"/>
    </source>
</evidence>
<proteinExistence type="inferred from homology"/>
<feature type="domain" description="DEAD-box RNA helicase Q" evidence="10">
    <location>
        <begin position="25"/>
        <end position="53"/>
    </location>
</feature>
<evidence type="ECO:0000313" key="11">
    <source>
        <dbReference type="Ensembl" id="ENSPPAP00000032415.1"/>
    </source>
</evidence>
<dbReference type="GO" id="GO:0003676">
    <property type="term" value="F:nucleic acid binding"/>
    <property type="evidence" value="ECO:0007669"/>
    <property type="project" value="InterPro"/>
</dbReference>
<dbReference type="SUPFAM" id="SSF52540">
    <property type="entry name" value="P-loop containing nucleoside triphosphate hydrolases"/>
    <property type="match status" value="1"/>
</dbReference>
<keyword evidence="3 7" id="KW-0378">Hydrolase</keyword>
<protein>
    <recommendedName>
        <fullName evidence="1">RNA helicase</fullName>
        <ecNumber evidence="1">3.6.4.13</ecNumber>
    </recommendedName>
</protein>